<dbReference type="EC" id="2.7.9.2" evidence="5"/>
<organism evidence="16 17">
    <name type="scientific">Helicobacter pylori</name>
    <name type="common">Campylobacter pylori</name>
    <dbReference type="NCBI Taxonomy" id="210"/>
    <lineage>
        <taxon>Bacteria</taxon>
        <taxon>Pseudomonadati</taxon>
        <taxon>Campylobacterota</taxon>
        <taxon>Epsilonproteobacteria</taxon>
        <taxon>Campylobacterales</taxon>
        <taxon>Helicobacteraceae</taxon>
        <taxon>Helicobacter</taxon>
    </lineage>
</organism>
<dbReference type="Proteomes" id="UP000289022">
    <property type="component" value="Unassembled WGS sequence"/>
</dbReference>
<keyword evidence="10 16" id="KW-0418">Kinase</keyword>
<comment type="caution">
    <text evidence="16">The sequence shown here is derived from an EMBL/GenBank/DDBJ whole genome shotgun (WGS) entry which is preliminary data.</text>
</comment>
<evidence type="ECO:0000256" key="12">
    <source>
        <dbReference type="ARBA" id="ARBA00022842"/>
    </source>
</evidence>
<evidence type="ECO:0000256" key="10">
    <source>
        <dbReference type="ARBA" id="ARBA00022777"/>
    </source>
</evidence>
<dbReference type="UniPathway" id="UPA00138"/>
<keyword evidence="8" id="KW-0479">Metal-binding</keyword>
<keyword evidence="16" id="KW-0670">Pyruvate</keyword>
<keyword evidence="11" id="KW-0067">ATP-binding</keyword>
<evidence type="ECO:0000256" key="4">
    <source>
        <dbReference type="ARBA" id="ARBA00007837"/>
    </source>
</evidence>
<evidence type="ECO:0000256" key="6">
    <source>
        <dbReference type="ARBA" id="ARBA00021623"/>
    </source>
</evidence>
<accession>A0A438XJA0</accession>
<evidence type="ECO:0000256" key="13">
    <source>
        <dbReference type="ARBA" id="ARBA00033470"/>
    </source>
</evidence>
<comment type="function">
    <text evidence="2">Catalyzes the phosphorylation of pyruvate to phosphoenolpyruvate.</text>
</comment>
<reference evidence="16 17" key="1">
    <citation type="submission" date="2018-11" db="EMBL/GenBank/DDBJ databases">
        <title>Genetic determinants and prediction of antibiotic resistance phenotypes in Helicobacter pylori.</title>
        <authorList>
            <person name="Wagner K."/>
        </authorList>
    </citation>
    <scope>NUCLEOTIDE SEQUENCE [LARGE SCALE GENOMIC DNA]</scope>
    <source>
        <strain evidence="16 17">ZH70</strain>
    </source>
</reference>
<dbReference type="PANTHER" id="PTHR43030">
    <property type="entry name" value="PHOSPHOENOLPYRUVATE SYNTHASE"/>
    <property type="match status" value="1"/>
</dbReference>
<dbReference type="AlphaFoldDB" id="A0A438XJA0"/>
<evidence type="ECO:0000313" key="16">
    <source>
        <dbReference type="EMBL" id="RVZ36673.1"/>
    </source>
</evidence>
<evidence type="ECO:0000256" key="3">
    <source>
        <dbReference type="ARBA" id="ARBA00004742"/>
    </source>
</evidence>
<evidence type="ECO:0000256" key="7">
    <source>
        <dbReference type="ARBA" id="ARBA00022679"/>
    </source>
</evidence>
<dbReference type="EMBL" id="RJGP01000458">
    <property type="protein sequence ID" value="RVZ36673.1"/>
    <property type="molecule type" value="Genomic_DNA"/>
</dbReference>
<evidence type="ECO:0000256" key="9">
    <source>
        <dbReference type="ARBA" id="ARBA00022741"/>
    </source>
</evidence>
<evidence type="ECO:0000256" key="1">
    <source>
        <dbReference type="ARBA" id="ARBA00001946"/>
    </source>
</evidence>
<name>A0A438XJA0_HELPX</name>
<dbReference type="InterPro" id="IPR013815">
    <property type="entry name" value="ATP_grasp_subdomain_1"/>
</dbReference>
<dbReference type="InterPro" id="IPR006319">
    <property type="entry name" value="PEP_synth"/>
</dbReference>
<protein>
    <recommendedName>
        <fullName evidence="6">Phosphoenolpyruvate synthase</fullName>
        <ecNumber evidence="5">2.7.9.2</ecNumber>
    </recommendedName>
    <alternativeName>
        <fullName evidence="13">Pyruvate, water dikinase</fullName>
    </alternativeName>
</protein>
<comment type="catalytic activity">
    <reaction evidence="14">
        <text>pyruvate + ATP + H2O = phosphoenolpyruvate + AMP + phosphate + 2 H(+)</text>
        <dbReference type="Rhea" id="RHEA:11364"/>
        <dbReference type="ChEBI" id="CHEBI:15361"/>
        <dbReference type="ChEBI" id="CHEBI:15377"/>
        <dbReference type="ChEBI" id="CHEBI:15378"/>
        <dbReference type="ChEBI" id="CHEBI:30616"/>
        <dbReference type="ChEBI" id="CHEBI:43474"/>
        <dbReference type="ChEBI" id="CHEBI:58702"/>
        <dbReference type="ChEBI" id="CHEBI:456215"/>
        <dbReference type="EC" id="2.7.9.2"/>
    </reaction>
</comment>
<evidence type="ECO:0000256" key="8">
    <source>
        <dbReference type="ARBA" id="ARBA00022723"/>
    </source>
</evidence>
<dbReference type="GO" id="GO:0008986">
    <property type="term" value="F:pyruvate, water dikinase activity"/>
    <property type="evidence" value="ECO:0007669"/>
    <property type="project" value="UniProtKB-EC"/>
</dbReference>
<comment type="similarity">
    <text evidence="4">Belongs to the PEP-utilizing enzyme family.</text>
</comment>
<comment type="pathway">
    <text evidence="3">Carbohydrate biosynthesis; gluconeogenesis.</text>
</comment>
<evidence type="ECO:0000256" key="11">
    <source>
        <dbReference type="ARBA" id="ARBA00022840"/>
    </source>
</evidence>
<evidence type="ECO:0000313" key="17">
    <source>
        <dbReference type="Proteomes" id="UP000289022"/>
    </source>
</evidence>
<dbReference type="PANTHER" id="PTHR43030:SF1">
    <property type="entry name" value="PHOSPHOENOLPYRUVATE SYNTHASE"/>
    <property type="match status" value="1"/>
</dbReference>
<comment type="cofactor">
    <cofactor evidence="1">
        <name>Mg(2+)</name>
        <dbReference type="ChEBI" id="CHEBI:18420"/>
    </cofactor>
</comment>
<keyword evidence="7" id="KW-0808">Transferase</keyword>
<evidence type="ECO:0000256" key="5">
    <source>
        <dbReference type="ARBA" id="ARBA00011996"/>
    </source>
</evidence>
<dbReference type="Gene3D" id="3.30.1490.20">
    <property type="entry name" value="ATP-grasp fold, A domain"/>
    <property type="match status" value="1"/>
</dbReference>
<feature type="non-terminal residue" evidence="16">
    <location>
        <position position="98"/>
    </location>
</feature>
<keyword evidence="9" id="KW-0547">Nucleotide-binding</keyword>
<gene>
    <name evidence="16" type="ORF">EC518_07955</name>
</gene>
<evidence type="ECO:0000256" key="2">
    <source>
        <dbReference type="ARBA" id="ARBA00002988"/>
    </source>
</evidence>
<sequence>MRYIKFFKELNNKNVNLVGGKNASIGEMFQELVPIGIKVPDGFAITSEAYWYLLEQGGAKQKIIELLENVDATEIDVLKIRSKQIRELIFGTPFPSDL</sequence>
<dbReference type="InterPro" id="IPR002192">
    <property type="entry name" value="PPDK_AMP/ATP-bd"/>
</dbReference>
<evidence type="ECO:0000259" key="15">
    <source>
        <dbReference type="Pfam" id="PF01326"/>
    </source>
</evidence>
<evidence type="ECO:0000256" key="14">
    <source>
        <dbReference type="ARBA" id="ARBA00047700"/>
    </source>
</evidence>
<dbReference type="GO" id="GO:0005524">
    <property type="term" value="F:ATP binding"/>
    <property type="evidence" value="ECO:0007669"/>
    <property type="project" value="UniProtKB-KW"/>
</dbReference>
<keyword evidence="12" id="KW-0460">Magnesium</keyword>
<feature type="domain" description="Pyruvate phosphate dikinase AMP/ATP-binding" evidence="15">
    <location>
        <begin position="16"/>
        <end position="98"/>
    </location>
</feature>
<dbReference type="GO" id="GO:0046872">
    <property type="term" value="F:metal ion binding"/>
    <property type="evidence" value="ECO:0007669"/>
    <property type="project" value="UniProtKB-KW"/>
</dbReference>
<dbReference type="GO" id="GO:0006094">
    <property type="term" value="P:gluconeogenesis"/>
    <property type="evidence" value="ECO:0007669"/>
    <property type="project" value="UniProtKB-UniPathway"/>
</dbReference>
<proteinExistence type="inferred from homology"/>
<dbReference type="Pfam" id="PF01326">
    <property type="entry name" value="PPDK_N"/>
    <property type="match status" value="1"/>
</dbReference>
<dbReference type="SUPFAM" id="SSF56059">
    <property type="entry name" value="Glutathione synthetase ATP-binding domain-like"/>
    <property type="match status" value="1"/>
</dbReference>